<dbReference type="GO" id="GO:0005975">
    <property type="term" value="P:carbohydrate metabolic process"/>
    <property type="evidence" value="ECO:0007669"/>
    <property type="project" value="InterPro"/>
</dbReference>
<sequence>MSLNNISLEQLTKFSINRDELKDLREQIQHEALSNLTTDLDLENQYLNSTDIKYLRNKGWKFASHGPEHSDLRLIEDKELIKLLSNSLCLIEENNLEAWIAWPEGRWDDRISRIAKEVGFTKQFGLIEEPRKGSNRDVILRNLW</sequence>
<name>D6PBA8_9ARCH</name>
<feature type="domain" description="NodB homology" evidence="1">
    <location>
        <begin position="50"/>
        <end position="121"/>
    </location>
</feature>
<dbReference type="AlphaFoldDB" id="D6PBA8"/>
<dbReference type="InterPro" id="IPR011330">
    <property type="entry name" value="Glyco_hydro/deAcase_b/a-brl"/>
</dbReference>
<dbReference type="InterPro" id="IPR002509">
    <property type="entry name" value="NODB_dom"/>
</dbReference>
<organism evidence="2">
    <name type="scientific">uncultured archaeon MedDCM-OCT-S04-C163</name>
    <dbReference type="NCBI Taxonomy" id="743086"/>
    <lineage>
        <taxon>Archaea</taxon>
        <taxon>environmental samples</taxon>
    </lineage>
</organism>
<dbReference type="GO" id="GO:0016810">
    <property type="term" value="F:hydrolase activity, acting on carbon-nitrogen (but not peptide) bonds"/>
    <property type="evidence" value="ECO:0007669"/>
    <property type="project" value="InterPro"/>
</dbReference>
<proteinExistence type="predicted"/>
<evidence type="ECO:0000313" key="2">
    <source>
        <dbReference type="EMBL" id="ADD93009.1"/>
    </source>
</evidence>
<dbReference type="EMBL" id="GU942960">
    <property type="protein sequence ID" value="ADD93009.1"/>
    <property type="molecule type" value="Genomic_DNA"/>
</dbReference>
<protein>
    <recommendedName>
        <fullName evidence="1">NodB homology domain-containing protein</fullName>
    </recommendedName>
</protein>
<dbReference type="SUPFAM" id="SSF88713">
    <property type="entry name" value="Glycoside hydrolase/deacetylase"/>
    <property type="match status" value="1"/>
</dbReference>
<accession>D6PBA8</accession>
<evidence type="ECO:0000259" key="1">
    <source>
        <dbReference type="Pfam" id="PF01522"/>
    </source>
</evidence>
<dbReference type="Gene3D" id="3.20.20.370">
    <property type="entry name" value="Glycoside hydrolase/deacetylase"/>
    <property type="match status" value="1"/>
</dbReference>
<reference evidence="2" key="1">
    <citation type="journal article" date="2010" name="ISME J.">
        <title>Metagenome of the Mediterranean deep chlorophyll maximum studied by direct and fosmid library 454 pyrosequencing.</title>
        <authorList>
            <person name="Ghai R."/>
            <person name="Martin-Cuadrado A.B."/>
            <person name="Molto A.G."/>
            <person name="Heredia I.G."/>
            <person name="Cabrera R."/>
            <person name="Martin J."/>
            <person name="Verdu M."/>
            <person name="Deschamps P."/>
            <person name="Moreira D."/>
            <person name="Lopez-Garcia P."/>
            <person name="Mira A."/>
            <person name="Rodriguez-Valera F."/>
        </authorList>
    </citation>
    <scope>NUCLEOTIDE SEQUENCE</scope>
</reference>
<dbReference type="Pfam" id="PF01522">
    <property type="entry name" value="Polysacc_deac_1"/>
    <property type="match status" value="1"/>
</dbReference>